<keyword evidence="1" id="KW-1133">Transmembrane helix</keyword>
<evidence type="ECO:0000256" key="1">
    <source>
        <dbReference type="SAM" id="Phobius"/>
    </source>
</evidence>
<dbReference type="VEuPathDB" id="TriTrypDB:ECC02_008176"/>
<dbReference type="VEuPathDB" id="TriTrypDB:TCDM_14362"/>
<dbReference type="Proteomes" id="UP000246078">
    <property type="component" value="Unassembled WGS sequence"/>
</dbReference>
<dbReference type="EMBL" id="PRFC01000116">
    <property type="protein sequence ID" value="PWV06341.1"/>
    <property type="molecule type" value="Genomic_DNA"/>
</dbReference>
<dbReference type="VEuPathDB" id="TriTrypDB:TcCLB.506351.35"/>
<dbReference type="VEuPathDB" id="TriTrypDB:TcG_07799"/>
<evidence type="ECO:0000313" key="3">
    <source>
        <dbReference type="Proteomes" id="UP000246078"/>
    </source>
</evidence>
<organism evidence="2 3">
    <name type="scientific">Trypanosoma cruzi</name>
    <dbReference type="NCBI Taxonomy" id="5693"/>
    <lineage>
        <taxon>Eukaryota</taxon>
        <taxon>Discoba</taxon>
        <taxon>Euglenozoa</taxon>
        <taxon>Kinetoplastea</taxon>
        <taxon>Metakinetoplastina</taxon>
        <taxon>Trypanosomatida</taxon>
        <taxon>Trypanosomatidae</taxon>
        <taxon>Trypanosoma</taxon>
        <taxon>Schizotrypanum</taxon>
    </lineage>
</organism>
<accession>A0A2V2WCR0</accession>
<dbReference type="AlphaFoldDB" id="A0A2V2WCR0"/>
<gene>
    <name evidence="2" type="ORF">C3747_116g70</name>
</gene>
<sequence>MVGLYTCAVSPTHPFSVFFFFLSFCITFLKFPMMKTTTITTRVKKKKKKKKVNTGRVVWGGVLCEQRNVDGVVWMMVRAVRIILMPFLVVLLLPSTALTEGVVITSCAHCTMNRSERWCPDDMTCWPAKKCICGTECLGITDCFAQETTCARCVSGGGTFCTHPVKGHRPCFFTVVSAGGHAPTASQDDQCREVCLEKGRCLSHLTECPKEHVDPISLSWFVINVAFAVAIAVFVGIVVYVGVKRAKLSVTVSQHDHLYGAQVPPPQAQ</sequence>
<dbReference type="VEuPathDB" id="TriTrypDB:C4B63_6g569"/>
<dbReference type="VEuPathDB" id="TriTrypDB:BCY84_17880"/>
<dbReference type="VEuPathDB" id="TriTrypDB:TcBrA4_0079820"/>
<comment type="caution">
    <text evidence="2">The sequence shown here is derived from an EMBL/GenBank/DDBJ whole genome shotgun (WGS) entry which is preliminary data.</text>
</comment>
<protein>
    <submittedName>
        <fullName evidence="2">Uncharacterized protein</fullName>
    </submittedName>
</protein>
<name>A0A2V2WCR0_TRYCR</name>
<dbReference type="VEuPathDB" id="TriTrypDB:TcCL_ESM02958"/>
<dbReference type="VEuPathDB" id="TriTrypDB:C3747_116g70"/>
<evidence type="ECO:0000313" key="2">
    <source>
        <dbReference type="EMBL" id="PWV06341.1"/>
    </source>
</evidence>
<keyword evidence="1" id="KW-0472">Membrane</keyword>
<feature type="transmembrane region" description="Helical" evidence="1">
    <location>
        <begin position="218"/>
        <end position="243"/>
    </location>
</feature>
<reference evidence="2 3" key="1">
    <citation type="journal article" date="2018" name="Microb. Genom.">
        <title>Expanding an expanded genome: long-read sequencing of Trypanosoma cruzi.</title>
        <authorList>
            <person name="Berna L."/>
            <person name="Rodriguez M."/>
            <person name="Chiribao M.L."/>
            <person name="Parodi-Talice A."/>
            <person name="Pita S."/>
            <person name="Rijo G."/>
            <person name="Alvarez-Valin F."/>
            <person name="Robello C."/>
        </authorList>
    </citation>
    <scope>NUCLEOTIDE SEQUENCE [LARGE SCALE GENOMIC DNA]</scope>
    <source>
        <strain evidence="2 3">TCC</strain>
    </source>
</reference>
<dbReference type="VEuPathDB" id="TriTrypDB:TcCLB.505939.65"/>
<feature type="transmembrane region" description="Helical" evidence="1">
    <location>
        <begin position="82"/>
        <end position="104"/>
    </location>
</feature>
<keyword evidence="1" id="KW-0812">Transmembrane</keyword>
<dbReference type="VEuPathDB" id="TriTrypDB:TcYC6_0014700"/>
<proteinExistence type="predicted"/>
<feature type="transmembrane region" description="Helical" evidence="1">
    <location>
        <begin position="12"/>
        <end position="29"/>
    </location>
</feature>